<dbReference type="SMART" id="SM00869">
    <property type="entry name" value="Autotransporter"/>
    <property type="match status" value="1"/>
</dbReference>
<dbReference type="PROSITE" id="PS51208">
    <property type="entry name" value="AUTOTRANSPORTER"/>
    <property type="match status" value="1"/>
</dbReference>
<sequence>MRSLVWLACTSTISLSSAMAWGQQLQGEPAPFQILASDIQPAAVTETVFDGDASAGSAQLETAPGDAIIFRDNATASSASIINNGGETRFEDSSTASVSSLVANEAGRIDFSGSSTAHDADIVVNGGGSLSFADDADAGTSQVAINGTGRFAGRSNAALAVIVVNTSGALEFDESANAGNAQITNNGQTTFAGASSLDGALITNNERGSLVFRDDAQGGTTSLIQNNGTVLFRDRASLGGANLVVNEGASARFDDSSDAGTNLVTVSGDLEFAGSSSANEAEIVGNAGGSINFVDDASAGDAQITSAADLRFAGRAVAANASITMGEGATISFSDEADGGSAQLHLDAGSELNIAGANGQVGLGSLDGAGDVQLGRNVLAVGNDSEREVFAGTINDGGNGGGVVKRGSGIWNLAGSSNYSGPSIVESGTLEGGRENAFAAESAFAIEDGATLALGDFDQQIRSLAGSGSVDLATATLTAGGNGGSTEFSGTIDGTGSLVKTGSGELALTGTNTYSGDTHVDEGRLRVDGDIGSSAVFVGTQGTLLGSGRVGATTVEGQLLARAEGSPLTIGGDLTLGEDAVTTVEVAENQSGRFIVEGSALLGGVLIVNPVEAISVGTPYELLTATMIDGEFASIDASFAFVDPSLNYGQAALTLTFLRNDTSFESVANTPNQRATAGAVETLGSGNAVFNAVLPLSADAARDAFDNLSGEGHANALEAMALADDGARRSVLRRLRPDSTGVGVWTDIKTSTTDRDTDGNGAAARYRAHSAIAGVDFRPAESVRVGLAGHYTQTNLSNAARATEGDVTSIGALAYGAWSSGSWRARAGAGVTSHTVELDRAISVGALQARASSQYSALSANVFGEVGYAFDYGQIRIEPFAGLSHLYLRTDGFNETGAGDANLSSNGNRLSRTDAEIGVRASTNYALGNGVTVRPSIAVGYRRNLDGNMAESQHRFAQSGPFRVAASASAGHAATVEMRVDAQINRDIDAGLFYFGSFSESGNAHTIGAAVRVRF</sequence>
<dbReference type="GO" id="GO:0019867">
    <property type="term" value="C:outer membrane"/>
    <property type="evidence" value="ECO:0007669"/>
    <property type="project" value="InterPro"/>
</dbReference>
<feature type="signal peptide" evidence="2">
    <location>
        <begin position="1"/>
        <end position="20"/>
    </location>
</feature>
<evidence type="ECO:0000313" key="5">
    <source>
        <dbReference type="Proteomes" id="UP000636264"/>
    </source>
</evidence>
<evidence type="ECO:0000256" key="2">
    <source>
        <dbReference type="SAM" id="SignalP"/>
    </source>
</evidence>
<feature type="domain" description="Autotransporter" evidence="3">
    <location>
        <begin position="737"/>
        <end position="1015"/>
    </location>
</feature>
<feature type="chain" id="PRO_5037861618" description="Autotransporter domain-containing protein" evidence="2">
    <location>
        <begin position="21"/>
        <end position="1015"/>
    </location>
</feature>
<organism evidence="4 5">
    <name type="scientific">Nitratireductor aestuarii</name>
    <dbReference type="NCBI Taxonomy" id="1735103"/>
    <lineage>
        <taxon>Bacteria</taxon>
        <taxon>Pseudomonadati</taxon>
        <taxon>Pseudomonadota</taxon>
        <taxon>Alphaproteobacteria</taxon>
        <taxon>Hyphomicrobiales</taxon>
        <taxon>Phyllobacteriaceae</taxon>
        <taxon>Nitratireductor</taxon>
    </lineage>
</organism>
<protein>
    <recommendedName>
        <fullName evidence="3">Autotransporter domain-containing protein</fullName>
    </recommendedName>
</protein>
<dbReference type="InterPro" id="IPR013425">
    <property type="entry name" value="Autotrns_rpt"/>
</dbReference>
<dbReference type="NCBIfam" id="TIGR02601">
    <property type="entry name" value="autotrns_rpt"/>
    <property type="match status" value="2"/>
</dbReference>
<proteinExistence type="predicted"/>
<accession>A0A916RRP6</accession>
<evidence type="ECO:0000313" key="4">
    <source>
        <dbReference type="EMBL" id="GGA67035.1"/>
    </source>
</evidence>
<keyword evidence="1 2" id="KW-0732">Signal</keyword>
<dbReference type="EMBL" id="BMIF01000005">
    <property type="protein sequence ID" value="GGA67035.1"/>
    <property type="molecule type" value="Genomic_DNA"/>
</dbReference>
<comment type="caution">
    <text evidence="4">The sequence shown here is derived from an EMBL/GenBank/DDBJ whole genome shotgun (WGS) entry which is preliminary data.</text>
</comment>
<dbReference type="Gene3D" id="2.40.128.130">
    <property type="entry name" value="Autotransporter beta-domain"/>
    <property type="match status" value="1"/>
</dbReference>
<gene>
    <name evidence="4" type="ORF">GCM10011385_21190</name>
</gene>
<dbReference type="RefSeq" id="WP_188721023.1">
    <property type="nucleotide sequence ID" value="NZ_BMIF01000005.1"/>
</dbReference>
<dbReference type="SUPFAM" id="SSF103515">
    <property type="entry name" value="Autotransporter"/>
    <property type="match status" value="1"/>
</dbReference>
<dbReference type="InterPro" id="IPR011050">
    <property type="entry name" value="Pectin_lyase_fold/virulence"/>
</dbReference>
<dbReference type="Pfam" id="PF03797">
    <property type="entry name" value="Autotransporter"/>
    <property type="match status" value="1"/>
</dbReference>
<dbReference type="InterPro" id="IPR006315">
    <property type="entry name" value="OM_autotransptr_brl_dom"/>
</dbReference>
<dbReference type="InterPro" id="IPR036709">
    <property type="entry name" value="Autotransporte_beta_dom_sf"/>
</dbReference>
<dbReference type="Pfam" id="PF12951">
    <property type="entry name" value="PATR"/>
    <property type="match status" value="2"/>
</dbReference>
<reference evidence="4" key="2">
    <citation type="submission" date="2020-09" db="EMBL/GenBank/DDBJ databases">
        <authorList>
            <person name="Sun Q."/>
            <person name="Zhou Y."/>
        </authorList>
    </citation>
    <scope>NUCLEOTIDE SEQUENCE</scope>
    <source>
        <strain evidence="4">CGMCC 1.15320</strain>
    </source>
</reference>
<evidence type="ECO:0000256" key="1">
    <source>
        <dbReference type="ARBA" id="ARBA00022729"/>
    </source>
</evidence>
<dbReference type="NCBIfam" id="TIGR01414">
    <property type="entry name" value="autotrans_barl"/>
    <property type="match status" value="1"/>
</dbReference>
<name>A0A916RRP6_9HYPH</name>
<dbReference type="InterPro" id="IPR005546">
    <property type="entry name" value="Autotransporte_beta"/>
</dbReference>
<dbReference type="Proteomes" id="UP000636264">
    <property type="component" value="Unassembled WGS sequence"/>
</dbReference>
<keyword evidence="5" id="KW-1185">Reference proteome</keyword>
<evidence type="ECO:0000259" key="3">
    <source>
        <dbReference type="PROSITE" id="PS51208"/>
    </source>
</evidence>
<dbReference type="AlphaFoldDB" id="A0A916RRP6"/>
<dbReference type="SUPFAM" id="SSF51126">
    <property type="entry name" value="Pectin lyase-like"/>
    <property type="match status" value="1"/>
</dbReference>
<reference evidence="4" key="1">
    <citation type="journal article" date="2014" name="Int. J. Syst. Evol. Microbiol.">
        <title>Complete genome sequence of Corynebacterium casei LMG S-19264T (=DSM 44701T), isolated from a smear-ripened cheese.</title>
        <authorList>
            <consortium name="US DOE Joint Genome Institute (JGI-PGF)"/>
            <person name="Walter F."/>
            <person name="Albersmeier A."/>
            <person name="Kalinowski J."/>
            <person name="Ruckert C."/>
        </authorList>
    </citation>
    <scope>NUCLEOTIDE SEQUENCE</scope>
    <source>
        <strain evidence="4">CGMCC 1.15320</strain>
    </source>
</reference>